<evidence type="ECO:0000256" key="3">
    <source>
        <dbReference type="ARBA" id="ARBA00010026"/>
    </source>
</evidence>
<dbReference type="GO" id="GO:0042765">
    <property type="term" value="C:GPI-anchor transamidase complex"/>
    <property type="evidence" value="ECO:0007669"/>
    <property type="project" value="InterPro"/>
</dbReference>
<evidence type="ECO:0000256" key="9">
    <source>
        <dbReference type="SAM" id="Phobius"/>
    </source>
</evidence>
<dbReference type="OrthoDB" id="549017at2759"/>
<comment type="similarity">
    <text evidence="3">Belongs to the PIGU family.</text>
</comment>
<dbReference type="AlphaFoldDB" id="A0A6P8I323"/>
<evidence type="ECO:0000256" key="1">
    <source>
        <dbReference type="ARBA" id="ARBA00004477"/>
    </source>
</evidence>
<evidence type="ECO:0000256" key="5">
    <source>
        <dbReference type="ARBA" id="ARBA00022692"/>
    </source>
</evidence>
<comment type="subcellular location">
    <subcellularLocation>
        <location evidence="1">Endoplasmic reticulum membrane</location>
        <topology evidence="1">Multi-pass membrane protein</topology>
    </subcellularLocation>
</comment>
<dbReference type="InterPro" id="IPR009600">
    <property type="entry name" value="PIG-U"/>
</dbReference>
<feature type="transmembrane region" description="Helical" evidence="9">
    <location>
        <begin position="288"/>
        <end position="309"/>
    </location>
</feature>
<dbReference type="PANTHER" id="PTHR13121">
    <property type="entry name" value="GPI TRANSAMIDASE COMPONENT PIG-U"/>
    <property type="match status" value="1"/>
</dbReference>
<dbReference type="FunCoup" id="A0A6P8I323">
    <property type="interactions" value="1530"/>
</dbReference>
<dbReference type="UniPathway" id="UPA00196"/>
<dbReference type="GeneID" id="116298569"/>
<dbReference type="Proteomes" id="UP000515163">
    <property type="component" value="Unplaced"/>
</dbReference>
<gene>
    <name evidence="11" type="primary">LOC116298569</name>
</gene>
<feature type="transmembrane region" description="Helical" evidence="9">
    <location>
        <begin position="388"/>
        <end position="413"/>
    </location>
</feature>
<reference evidence="11" key="1">
    <citation type="submission" date="2025-08" db="UniProtKB">
        <authorList>
            <consortium name="RefSeq"/>
        </authorList>
    </citation>
    <scope>IDENTIFICATION</scope>
    <source>
        <tissue evidence="11">Tentacle</tissue>
    </source>
</reference>
<feature type="transmembrane region" description="Helical" evidence="9">
    <location>
        <begin position="315"/>
        <end position="347"/>
    </location>
</feature>
<dbReference type="PANTHER" id="PTHR13121:SF0">
    <property type="entry name" value="PHOSPHATIDYLINOSITOL GLYCAN ANCHOR BIOSYNTHESIS CLASS U PROTEIN"/>
    <property type="match status" value="1"/>
</dbReference>
<protein>
    <submittedName>
        <fullName evidence="11">Phosphatidylinositol glycan anchor biosynthesis class U protein-like</fullName>
    </submittedName>
</protein>
<organism evidence="10 11">
    <name type="scientific">Actinia tenebrosa</name>
    <name type="common">Australian red waratah sea anemone</name>
    <dbReference type="NCBI Taxonomy" id="6105"/>
    <lineage>
        <taxon>Eukaryota</taxon>
        <taxon>Metazoa</taxon>
        <taxon>Cnidaria</taxon>
        <taxon>Anthozoa</taxon>
        <taxon>Hexacorallia</taxon>
        <taxon>Actiniaria</taxon>
        <taxon>Actiniidae</taxon>
        <taxon>Actinia</taxon>
    </lineage>
</organism>
<feature type="transmembrane region" description="Helical" evidence="9">
    <location>
        <begin position="164"/>
        <end position="185"/>
    </location>
</feature>
<dbReference type="KEGG" id="aten:116298569"/>
<proteinExistence type="inferred from homology"/>
<accession>A0A6P8I323</accession>
<feature type="transmembrane region" description="Helical" evidence="9">
    <location>
        <begin position="263"/>
        <end position="281"/>
    </location>
</feature>
<feature type="transmembrane region" description="Helical" evidence="9">
    <location>
        <begin position="191"/>
        <end position="218"/>
    </location>
</feature>
<evidence type="ECO:0000256" key="6">
    <source>
        <dbReference type="ARBA" id="ARBA00022824"/>
    </source>
</evidence>
<dbReference type="GO" id="GO:0006506">
    <property type="term" value="P:GPI anchor biosynthetic process"/>
    <property type="evidence" value="ECO:0007669"/>
    <property type="project" value="UniProtKB-UniPathway"/>
</dbReference>
<name>A0A6P8I323_ACTTE</name>
<feature type="transmembrane region" description="Helical" evidence="9">
    <location>
        <begin position="9"/>
        <end position="29"/>
    </location>
</feature>
<evidence type="ECO:0000256" key="8">
    <source>
        <dbReference type="ARBA" id="ARBA00023136"/>
    </source>
</evidence>
<evidence type="ECO:0000313" key="11">
    <source>
        <dbReference type="RefSeq" id="XP_031562944.1"/>
    </source>
</evidence>
<dbReference type="RefSeq" id="XP_031562944.1">
    <property type="nucleotide sequence ID" value="XM_031707084.1"/>
</dbReference>
<keyword evidence="4" id="KW-0337">GPI-anchor biosynthesis</keyword>
<evidence type="ECO:0000256" key="2">
    <source>
        <dbReference type="ARBA" id="ARBA00004687"/>
    </source>
</evidence>
<comment type="pathway">
    <text evidence="2">Glycolipid biosynthesis; glycosylphosphatidylinositol-anchor biosynthesis.</text>
</comment>
<keyword evidence="7 9" id="KW-1133">Transmembrane helix</keyword>
<dbReference type="InParanoid" id="A0A6P8I323"/>
<evidence type="ECO:0000313" key="10">
    <source>
        <dbReference type="Proteomes" id="UP000515163"/>
    </source>
</evidence>
<keyword evidence="6" id="KW-0256">Endoplasmic reticulum</keyword>
<dbReference type="GO" id="GO:0016255">
    <property type="term" value="P:attachment of GPI anchor to protein"/>
    <property type="evidence" value="ECO:0007669"/>
    <property type="project" value="InterPro"/>
</dbReference>
<feature type="transmembrane region" description="Helical" evidence="9">
    <location>
        <begin position="91"/>
        <end position="111"/>
    </location>
</feature>
<feature type="transmembrane region" description="Helical" evidence="9">
    <location>
        <begin position="359"/>
        <end position="382"/>
    </location>
</feature>
<evidence type="ECO:0000256" key="7">
    <source>
        <dbReference type="ARBA" id="ARBA00022989"/>
    </source>
</evidence>
<dbReference type="Pfam" id="PF06728">
    <property type="entry name" value="PIG-U"/>
    <property type="match status" value="1"/>
</dbReference>
<keyword evidence="10" id="KW-1185">Reference proteome</keyword>
<keyword evidence="8 9" id="KW-0472">Membrane</keyword>
<feature type="transmembrane region" description="Helical" evidence="9">
    <location>
        <begin position="230"/>
        <end position="251"/>
    </location>
</feature>
<sequence>MADQQGQIGIFHFLSLFVVAASMRLFLMYSPANEWFADRIELSTPLTSWSRVQEGIVLLNNGISPYAGDIVHEAPLVVTLFYGLKDVSSQFIPLIFIVIDIVIGCLLYKVAVYNTKNLLTDQERIKSSFAKNVSPILLTEKEFDNIPFLTTAVYLLNPYSVSTCVAQSTIIFTNLGLTLALFGALKGSSPLATLGIALATYHSLYPIMLLAPVTLIVIKYDEGSQLSGMCKCGMLFTVWIAGLLGLSYSFFNSWDFIKATYGFILGVPDLTPNIGLFWYFFTEMFEHFRVFFLWVFQINAFFYCIPLTVRLREHPSFLACILCLIMAIMKSYPAFGDAALPLSLLVLWKHLFPYLRNAFLISCMLLFSTFLAPVFWYLWIYAGSANANFFFAVTLAYSTAQILLASDVLFAFLRRERDLVRGIFPKIINGEVATITLK</sequence>
<keyword evidence="5 9" id="KW-0812">Transmembrane</keyword>
<evidence type="ECO:0000256" key="4">
    <source>
        <dbReference type="ARBA" id="ARBA00022502"/>
    </source>
</evidence>